<evidence type="ECO:0000256" key="1">
    <source>
        <dbReference type="ARBA" id="ARBA00004123"/>
    </source>
</evidence>
<dbReference type="OrthoDB" id="73348at2759"/>
<proteinExistence type="predicted"/>
<dbReference type="Pfam" id="PF04419">
    <property type="entry name" value="SERF-like_N"/>
    <property type="match status" value="1"/>
</dbReference>
<dbReference type="PANTHER" id="PTHR21213">
    <property type="entry name" value="GEO09665P1-RELATED"/>
    <property type="match status" value="1"/>
</dbReference>
<organism evidence="8">
    <name type="scientific">Micromonas pusilla (strain CCMP1545)</name>
    <name type="common">Picoplanktonic green alga</name>
    <dbReference type="NCBI Taxonomy" id="564608"/>
    <lineage>
        <taxon>Eukaryota</taxon>
        <taxon>Viridiplantae</taxon>
        <taxon>Chlorophyta</taxon>
        <taxon>Mamiellophyceae</taxon>
        <taxon>Mamiellales</taxon>
        <taxon>Mamiellaceae</taxon>
        <taxon>Micromonas</taxon>
    </lineage>
</organism>
<dbReference type="AlphaFoldDB" id="C1MSW9"/>
<dbReference type="GeneID" id="9683841"/>
<keyword evidence="8" id="KW-1185">Reference proteome</keyword>
<dbReference type="InterPro" id="IPR045230">
    <property type="entry name" value="MBS1/2-like"/>
</dbReference>
<reference evidence="7 8" key="1">
    <citation type="journal article" date="2009" name="Science">
        <title>Green evolution and dynamic adaptations revealed by genomes of the marine picoeukaryotes Micromonas.</title>
        <authorList>
            <person name="Worden A.Z."/>
            <person name="Lee J.H."/>
            <person name="Mock T."/>
            <person name="Rouze P."/>
            <person name="Simmons M.P."/>
            <person name="Aerts A.L."/>
            <person name="Allen A.E."/>
            <person name="Cuvelier M.L."/>
            <person name="Derelle E."/>
            <person name="Everett M.V."/>
            <person name="Foulon E."/>
            <person name="Grimwood J."/>
            <person name="Gundlach H."/>
            <person name="Henrissat B."/>
            <person name="Napoli C."/>
            <person name="McDonald S.M."/>
            <person name="Parker M.S."/>
            <person name="Rombauts S."/>
            <person name="Salamov A."/>
            <person name="Von Dassow P."/>
            <person name="Badger J.H."/>
            <person name="Coutinho P.M."/>
            <person name="Demir E."/>
            <person name="Dubchak I."/>
            <person name="Gentemann C."/>
            <person name="Eikrem W."/>
            <person name="Gready J.E."/>
            <person name="John U."/>
            <person name="Lanier W."/>
            <person name="Lindquist E.A."/>
            <person name="Lucas S."/>
            <person name="Mayer K.F."/>
            <person name="Moreau H."/>
            <person name="Not F."/>
            <person name="Otillar R."/>
            <person name="Panaud O."/>
            <person name="Pangilinan J."/>
            <person name="Paulsen I."/>
            <person name="Piegu B."/>
            <person name="Poliakov A."/>
            <person name="Robbens S."/>
            <person name="Schmutz J."/>
            <person name="Toulza E."/>
            <person name="Wyss T."/>
            <person name="Zelensky A."/>
            <person name="Zhou K."/>
            <person name="Armbrust E.V."/>
            <person name="Bhattacharya D."/>
            <person name="Goodenough U.W."/>
            <person name="Van de Peer Y."/>
            <person name="Grigoriev I.V."/>
        </authorList>
    </citation>
    <scope>NUCLEOTIDE SEQUENCE [LARGE SCALE GENOMIC DNA]</scope>
    <source>
        <strain evidence="7 8">CCMP1545</strain>
    </source>
</reference>
<evidence type="ECO:0000256" key="3">
    <source>
        <dbReference type="ARBA" id="ARBA00022490"/>
    </source>
</evidence>
<evidence type="ECO:0000256" key="4">
    <source>
        <dbReference type="ARBA" id="ARBA00023242"/>
    </source>
</evidence>
<dbReference type="Gene3D" id="4.10.1050.10">
    <property type="entry name" value="At2g23090-like"/>
    <property type="match status" value="1"/>
</dbReference>
<dbReference type="GO" id="GO:0005737">
    <property type="term" value="C:cytoplasm"/>
    <property type="evidence" value="ECO:0007669"/>
    <property type="project" value="UniProtKB-SubCell"/>
</dbReference>
<evidence type="ECO:0000256" key="2">
    <source>
        <dbReference type="ARBA" id="ARBA00004496"/>
    </source>
</evidence>
<dbReference type="GO" id="GO:0005634">
    <property type="term" value="C:nucleus"/>
    <property type="evidence" value="ECO:0007669"/>
    <property type="project" value="UniProtKB-SubCell"/>
</dbReference>
<name>C1MSW9_MICPC</name>
<accession>C1MSW9</accession>
<dbReference type="OMA" id="CDQKGAA"/>
<dbReference type="PANTHER" id="PTHR21213:SF0">
    <property type="entry name" value="ZINC FINGER PROTEIN 706"/>
    <property type="match status" value="1"/>
</dbReference>
<feature type="domain" description="Small EDRK-rich factor-like N-terminal" evidence="6">
    <location>
        <begin position="1"/>
        <end position="34"/>
    </location>
</feature>
<dbReference type="EMBL" id="GG663739">
    <property type="protein sequence ID" value="EEH56849.1"/>
    <property type="molecule type" value="Genomic_DNA"/>
</dbReference>
<dbReference type="InterPro" id="IPR026939">
    <property type="entry name" value="ZNF706/At2g23090_sf"/>
</dbReference>
<dbReference type="Proteomes" id="UP000001876">
    <property type="component" value="Unassembled WGS sequence"/>
</dbReference>
<protein>
    <submittedName>
        <fullName evidence="7">Predicted protein</fullName>
    </submittedName>
</protein>
<comment type="subcellular location">
    <subcellularLocation>
        <location evidence="2">Cytoplasm</location>
    </subcellularLocation>
    <subcellularLocation>
        <location evidence="1">Nucleus</location>
    </subcellularLocation>
</comment>
<dbReference type="RefSeq" id="XP_003058394.1">
    <property type="nucleotide sequence ID" value="XM_003058348.1"/>
</dbReference>
<gene>
    <name evidence="7" type="ORF">MICPUCDRAFT_57856</name>
</gene>
<feature type="compositionally biased region" description="Low complexity" evidence="5">
    <location>
        <begin position="1"/>
        <end position="12"/>
    </location>
</feature>
<dbReference type="SUPFAM" id="SSF118359">
    <property type="entry name" value="Expressed protein At2g23090/F21P24.15"/>
    <property type="match status" value="1"/>
</dbReference>
<sequence length="71" mass="7698">MARGNAKANAQEKNAKKNAGKKEAKSDLKARAAAFKASCPICAAQLINYNMMKVHYEAKHPKETCPPPPES</sequence>
<evidence type="ECO:0000313" key="8">
    <source>
        <dbReference type="Proteomes" id="UP000001876"/>
    </source>
</evidence>
<keyword evidence="3" id="KW-0963">Cytoplasm</keyword>
<evidence type="ECO:0000259" key="6">
    <source>
        <dbReference type="Pfam" id="PF04419"/>
    </source>
</evidence>
<feature type="region of interest" description="Disordered" evidence="5">
    <location>
        <begin position="1"/>
        <end position="27"/>
    </location>
</feature>
<dbReference type="KEGG" id="mpp:MICPUCDRAFT_57856"/>
<evidence type="ECO:0000313" key="7">
    <source>
        <dbReference type="EMBL" id="EEH56849.1"/>
    </source>
</evidence>
<dbReference type="eggNOG" id="KOG4118">
    <property type="taxonomic scope" value="Eukaryota"/>
</dbReference>
<dbReference type="InterPro" id="IPR007513">
    <property type="entry name" value="SERF-like_N"/>
</dbReference>
<evidence type="ECO:0000256" key="5">
    <source>
        <dbReference type="SAM" id="MobiDB-lite"/>
    </source>
</evidence>
<keyword evidence="4" id="KW-0539">Nucleus</keyword>